<dbReference type="EMBL" id="PEZY01000004">
    <property type="protein sequence ID" value="PIS06405.1"/>
    <property type="molecule type" value="Genomic_DNA"/>
</dbReference>
<accession>A0A2H0W4X6</accession>
<feature type="transmembrane region" description="Helical" evidence="5">
    <location>
        <begin position="12"/>
        <end position="30"/>
    </location>
</feature>
<dbReference type="InterPro" id="IPR019109">
    <property type="entry name" value="MamF_MmsF"/>
</dbReference>
<keyword evidence="2 5" id="KW-0812">Transmembrane</keyword>
<feature type="transmembrane region" description="Helical" evidence="5">
    <location>
        <begin position="45"/>
        <end position="76"/>
    </location>
</feature>
<evidence type="ECO:0000313" key="6">
    <source>
        <dbReference type="EMBL" id="PIS06405.1"/>
    </source>
</evidence>
<proteinExistence type="predicted"/>
<evidence type="ECO:0000256" key="4">
    <source>
        <dbReference type="ARBA" id="ARBA00023136"/>
    </source>
</evidence>
<dbReference type="Pfam" id="PF09685">
    <property type="entry name" value="MamF_MmsF"/>
    <property type="match status" value="1"/>
</dbReference>
<gene>
    <name evidence="6" type="ORF">COT80_00475</name>
</gene>
<organism evidence="6 7">
    <name type="scientific">Candidatus Buchananbacteria bacterium CG10_big_fil_rev_8_21_14_0_10_33_19</name>
    <dbReference type="NCBI Taxonomy" id="1974525"/>
    <lineage>
        <taxon>Bacteria</taxon>
        <taxon>Candidatus Buchananiibacteriota</taxon>
    </lineage>
</organism>
<comment type="subcellular location">
    <subcellularLocation>
        <location evidence="1">Membrane</location>
        <topology evidence="1">Multi-pass membrane protein</topology>
    </subcellularLocation>
</comment>
<sequence>MTQSKKISQEEKIWSAISYVWILSIVALAARKNNEYIRFHANQGFLLFCLSLFFWFPIFGWLLSITVTIVAIIGILKSLKGEKWELPLLASFAKQVGDWFIKTIKL</sequence>
<evidence type="ECO:0000256" key="2">
    <source>
        <dbReference type="ARBA" id="ARBA00022692"/>
    </source>
</evidence>
<keyword evidence="4 5" id="KW-0472">Membrane</keyword>
<dbReference type="PANTHER" id="PTHR36460">
    <property type="entry name" value="UPF0132 DOMAIN PROTEIN (AFU_ORTHOLOGUE AFUA_3G10255)"/>
    <property type="match status" value="1"/>
</dbReference>
<dbReference type="Proteomes" id="UP000229056">
    <property type="component" value="Unassembled WGS sequence"/>
</dbReference>
<dbReference type="AlphaFoldDB" id="A0A2H0W4X6"/>
<evidence type="ECO:0008006" key="8">
    <source>
        <dbReference type="Google" id="ProtNLM"/>
    </source>
</evidence>
<evidence type="ECO:0000256" key="1">
    <source>
        <dbReference type="ARBA" id="ARBA00004141"/>
    </source>
</evidence>
<keyword evidence="3 5" id="KW-1133">Transmembrane helix</keyword>
<comment type="caution">
    <text evidence="6">The sequence shown here is derived from an EMBL/GenBank/DDBJ whole genome shotgun (WGS) entry which is preliminary data.</text>
</comment>
<evidence type="ECO:0000256" key="3">
    <source>
        <dbReference type="ARBA" id="ARBA00022989"/>
    </source>
</evidence>
<dbReference type="PANTHER" id="PTHR36460:SF1">
    <property type="entry name" value="UPF0132 DOMAIN PROTEIN (AFU_ORTHOLOGUE AFUA_3G10255)"/>
    <property type="match status" value="1"/>
</dbReference>
<reference evidence="7" key="1">
    <citation type="submission" date="2017-09" db="EMBL/GenBank/DDBJ databases">
        <title>Depth-based differentiation of microbial function through sediment-hosted aquifers and enrichment of novel symbionts in the deep terrestrial subsurface.</title>
        <authorList>
            <person name="Probst A.J."/>
            <person name="Ladd B."/>
            <person name="Jarett J.K."/>
            <person name="Geller-Mcgrath D.E."/>
            <person name="Sieber C.M.K."/>
            <person name="Emerson J.B."/>
            <person name="Anantharaman K."/>
            <person name="Thomas B.C."/>
            <person name="Malmstrom R."/>
            <person name="Stieglmeier M."/>
            <person name="Klingl A."/>
            <person name="Woyke T."/>
            <person name="Ryan C.M."/>
            <person name="Banfield J.F."/>
        </authorList>
    </citation>
    <scope>NUCLEOTIDE SEQUENCE [LARGE SCALE GENOMIC DNA]</scope>
</reference>
<protein>
    <recommendedName>
        <fullName evidence="8">Import component protein</fullName>
    </recommendedName>
</protein>
<dbReference type="GO" id="GO:0016020">
    <property type="term" value="C:membrane"/>
    <property type="evidence" value="ECO:0007669"/>
    <property type="project" value="UniProtKB-SubCell"/>
</dbReference>
<evidence type="ECO:0000313" key="7">
    <source>
        <dbReference type="Proteomes" id="UP000229056"/>
    </source>
</evidence>
<evidence type="ECO:0000256" key="5">
    <source>
        <dbReference type="SAM" id="Phobius"/>
    </source>
</evidence>
<name>A0A2H0W4X6_9BACT</name>